<comment type="caution">
    <text evidence="2">The sequence shown here is derived from an EMBL/GenBank/DDBJ whole genome shotgun (WGS) entry which is preliminary data.</text>
</comment>
<accession>A0A1A9RDF7</accession>
<evidence type="ECO:0000313" key="2">
    <source>
        <dbReference type="EMBL" id="OAM16550.1"/>
    </source>
</evidence>
<proteinExistence type="predicted"/>
<evidence type="ECO:0008006" key="4">
    <source>
        <dbReference type="Google" id="ProtNLM"/>
    </source>
</evidence>
<organism evidence="2 3">
    <name type="scientific">Eikenella corrodens</name>
    <dbReference type="NCBI Taxonomy" id="539"/>
    <lineage>
        <taxon>Bacteria</taxon>
        <taxon>Pseudomonadati</taxon>
        <taxon>Pseudomonadota</taxon>
        <taxon>Betaproteobacteria</taxon>
        <taxon>Neisseriales</taxon>
        <taxon>Neisseriaceae</taxon>
        <taxon>Eikenella</taxon>
    </lineage>
</organism>
<feature type="transmembrane region" description="Helical" evidence="1">
    <location>
        <begin position="6"/>
        <end position="24"/>
    </location>
</feature>
<gene>
    <name evidence="2" type="ORF">A7P85_05965</name>
</gene>
<dbReference type="RefSeq" id="WP_064084204.1">
    <property type="nucleotide sequence ID" value="NZ_LXSF01000005.1"/>
</dbReference>
<evidence type="ECO:0000313" key="3">
    <source>
        <dbReference type="Proteomes" id="UP000078003"/>
    </source>
</evidence>
<dbReference type="EMBL" id="LXSF01000005">
    <property type="protein sequence ID" value="OAM16550.1"/>
    <property type="molecule type" value="Genomic_DNA"/>
</dbReference>
<sequence length="198" mass="23910">MEIGHVLTVLVSFIVAFLTLQNFFKQKWWERKEKIYSETIARLQEIQNIILKCQINLIGINKYNLDNDNIRQENQINLHNSLMELLLLNDEFGLQICKLFPYFFRPALEETINISRKLKEYLSNLYDYRGDDTPIDFDDIELREKIFLCLDETGNYLSSEIQIFAFYMKSDLRINIKYFICGYWLQAKSFWRYFFSKL</sequence>
<evidence type="ECO:0000256" key="1">
    <source>
        <dbReference type="SAM" id="Phobius"/>
    </source>
</evidence>
<reference evidence="3" key="1">
    <citation type="submission" date="2016-05" db="EMBL/GenBank/DDBJ databases">
        <title>Draft genome of Corynebacterium afermentans subsp. afermentans LCDC 88199T.</title>
        <authorList>
            <person name="Bernier A.-M."/>
            <person name="Bernard K."/>
        </authorList>
    </citation>
    <scope>NUCLEOTIDE SEQUENCE [LARGE SCALE GENOMIC DNA]</scope>
    <source>
        <strain evidence="3">NML01-0328</strain>
    </source>
</reference>
<protein>
    <recommendedName>
        <fullName evidence="4">DUF4760 domain-containing protein</fullName>
    </recommendedName>
</protein>
<dbReference type="Proteomes" id="UP000078003">
    <property type="component" value="Unassembled WGS sequence"/>
</dbReference>
<name>A0A1A9RDF7_EIKCO</name>
<keyword evidence="1" id="KW-0812">Transmembrane</keyword>
<keyword evidence="1" id="KW-0472">Membrane</keyword>
<dbReference type="AlphaFoldDB" id="A0A1A9RDF7"/>
<keyword evidence="1" id="KW-1133">Transmembrane helix</keyword>